<dbReference type="EMBL" id="JASCZI010154172">
    <property type="protein sequence ID" value="MED6177885.1"/>
    <property type="molecule type" value="Genomic_DNA"/>
</dbReference>
<evidence type="ECO:0008006" key="4">
    <source>
        <dbReference type="Google" id="ProtNLM"/>
    </source>
</evidence>
<evidence type="ECO:0000313" key="3">
    <source>
        <dbReference type="Proteomes" id="UP001341840"/>
    </source>
</evidence>
<proteinExistence type="predicted"/>
<reference evidence="2 3" key="1">
    <citation type="journal article" date="2023" name="Plants (Basel)">
        <title>Bridging the Gap: Combining Genomics and Transcriptomics Approaches to Understand Stylosanthes scabra, an Orphan Legume from the Brazilian Caatinga.</title>
        <authorList>
            <person name="Ferreira-Neto J.R.C."/>
            <person name="da Silva M.D."/>
            <person name="Binneck E."/>
            <person name="de Melo N.F."/>
            <person name="da Silva R.H."/>
            <person name="de Melo A.L.T.M."/>
            <person name="Pandolfi V."/>
            <person name="Bustamante F.O."/>
            <person name="Brasileiro-Vidal A.C."/>
            <person name="Benko-Iseppon A.M."/>
        </authorList>
    </citation>
    <scope>NUCLEOTIDE SEQUENCE [LARGE SCALE GENOMIC DNA]</scope>
    <source>
        <tissue evidence="2">Leaves</tissue>
    </source>
</reference>
<dbReference type="Proteomes" id="UP001341840">
    <property type="component" value="Unassembled WGS sequence"/>
</dbReference>
<comment type="caution">
    <text evidence="2">The sequence shown here is derived from an EMBL/GenBank/DDBJ whole genome shotgun (WGS) entry which is preliminary data.</text>
</comment>
<feature type="non-terminal residue" evidence="2">
    <location>
        <position position="1"/>
    </location>
</feature>
<feature type="region of interest" description="Disordered" evidence="1">
    <location>
        <begin position="113"/>
        <end position="179"/>
    </location>
</feature>
<feature type="region of interest" description="Disordered" evidence="1">
    <location>
        <begin position="63"/>
        <end position="95"/>
    </location>
</feature>
<feature type="compositionally biased region" description="Polar residues" evidence="1">
    <location>
        <begin position="1"/>
        <end position="16"/>
    </location>
</feature>
<organism evidence="2 3">
    <name type="scientific">Stylosanthes scabra</name>
    <dbReference type="NCBI Taxonomy" id="79078"/>
    <lineage>
        <taxon>Eukaryota</taxon>
        <taxon>Viridiplantae</taxon>
        <taxon>Streptophyta</taxon>
        <taxon>Embryophyta</taxon>
        <taxon>Tracheophyta</taxon>
        <taxon>Spermatophyta</taxon>
        <taxon>Magnoliopsida</taxon>
        <taxon>eudicotyledons</taxon>
        <taxon>Gunneridae</taxon>
        <taxon>Pentapetalae</taxon>
        <taxon>rosids</taxon>
        <taxon>fabids</taxon>
        <taxon>Fabales</taxon>
        <taxon>Fabaceae</taxon>
        <taxon>Papilionoideae</taxon>
        <taxon>50 kb inversion clade</taxon>
        <taxon>dalbergioids sensu lato</taxon>
        <taxon>Dalbergieae</taxon>
        <taxon>Pterocarpus clade</taxon>
        <taxon>Stylosanthes</taxon>
    </lineage>
</organism>
<feature type="compositionally biased region" description="Basic and acidic residues" evidence="1">
    <location>
        <begin position="17"/>
        <end position="37"/>
    </location>
</feature>
<protein>
    <recommendedName>
        <fullName evidence="4">Reverse transcriptase domain-containing protein</fullName>
    </recommendedName>
</protein>
<accession>A0ABU6VW60</accession>
<gene>
    <name evidence="2" type="ORF">PIB30_102335</name>
</gene>
<evidence type="ECO:0000313" key="2">
    <source>
        <dbReference type="EMBL" id="MED6177885.1"/>
    </source>
</evidence>
<evidence type="ECO:0000256" key="1">
    <source>
        <dbReference type="SAM" id="MobiDB-lite"/>
    </source>
</evidence>
<sequence>KIRINYLQQEEGQTAVKTDRNKKDNPRKEHFREDRGRKEHRSNRSYYNPLNVSLAQSLKEVSQVEKVPAPRPIKNTHKGDRHSYRKYHKQHGHDTEECRDLLDFVEQGLKNGKFPEYTSRYGNRDDERRVRQRTNSPEPKTEKRKDEPREHGTHHEIAIISGGFPKEGNPPSKKAAKRSRHSCLAVEVMPRPLAGKPPPAIVFFSEEIKQTTNSMNQPLVISESTINTKI</sequence>
<name>A0ABU6VW60_9FABA</name>
<feature type="region of interest" description="Disordered" evidence="1">
    <location>
        <begin position="1"/>
        <end position="47"/>
    </location>
</feature>
<keyword evidence="3" id="KW-1185">Reference proteome</keyword>
<feature type="compositionally biased region" description="Basic and acidic residues" evidence="1">
    <location>
        <begin position="139"/>
        <end position="157"/>
    </location>
</feature>